<keyword evidence="1" id="KW-0479">Metal-binding</keyword>
<feature type="domain" description="BED-type" evidence="8">
    <location>
        <begin position="57"/>
        <end position="112"/>
    </location>
</feature>
<evidence type="ECO:0000256" key="5">
    <source>
        <dbReference type="ARBA" id="ARBA00023163"/>
    </source>
</evidence>
<gene>
    <name evidence="9" type="ORF">WN944_018179</name>
</gene>
<dbReference type="Pfam" id="PF02892">
    <property type="entry name" value="zf-BED"/>
    <property type="match status" value="1"/>
</dbReference>
<dbReference type="InterPro" id="IPR012337">
    <property type="entry name" value="RNaseH-like_sf"/>
</dbReference>
<dbReference type="PROSITE" id="PS50808">
    <property type="entry name" value="ZF_BED"/>
    <property type="match status" value="1"/>
</dbReference>
<evidence type="ECO:0000256" key="2">
    <source>
        <dbReference type="ARBA" id="ARBA00022771"/>
    </source>
</evidence>
<keyword evidence="4" id="KW-0805">Transcription regulation</keyword>
<dbReference type="InterPro" id="IPR036236">
    <property type="entry name" value="Znf_C2H2_sf"/>
</dbReference>
<dbReference type="GO" id="GO:0003677">
    <property type="term" value="F:DNA binding"/>
    <property type="evidence" value="ECO:0007669"/>
    <property type="project" value="InterPro"/>
</dbReference>
<sequence length="324" mass="37269">MSNYSRVQDNLDCVADDLVREVEVDDSENDSPTIVTSRNKRKKSSSSKPPLPMKKMAPRSAVWQYFTRLPDNNKKCKCNYCGNEFECGSVGDETSTLRTHYQEMCQKYKDLQKDQTTLTQDVGSDEIVVRENPGFKHFCSVAASRYLLPSRRTITRDTLDMYVEEKGIERVCAVTIDNTSPNDGALRYLIDRLKNLRDDALVLNEDYLCVRCCAHKLNLIVTEGLKELEPSIVSDRNAMKNVRSSTAMMQAFQIRVQQKKINSRVSVILDCLTQWNSTYSMLSTALKFKPTFDRMTLEDKFYDAYFNEKEVVKKKREGPPLYSD</sequence>
<evidence type="ECO:0000313" key="10">
    <source>
        <dbReference type="Proteomes" id="UP001428341"/>
    </source>
</evidence>
<evidence type="ECO:0000256" key="7">
    <source>
        <dbReference type="SAM" id="MobiDB-lite"/>
    </source>
</evidence>
<dbReference type="SUPFAM" id="SSF57667">
    <property type="entry name" value="beta-beta-alpha zinc fingers"/>
    <property type="match status" value="1"/>
</dbReference>
<dbReference type="PANTHER" id="PTHR46481:SF2">
    <property type="entry name" value="BED-TYPE DOMAIN-CONTAINING PROTEIN"/>
    <property type="match status" value="1"/>
</dbReference>
<reference evidence="9 10" key="1">
    <citation type="submission" date="2024-05" db="EMBL/GenBank/DDBJ databases">
        <title>Haplotype-resolved chromosome-level genome assembly of Huyou (Citrus changshanensis).</title>
        <authorList>
            <person name="Miao C."/>
            <person name="Chen W."/>
            <person name="Wu Y."/>
            <person name="Wang L."/>
            <person name="Zhao S."/>
            <person name="Grierson D."/>
            <person name="Xu C."/>
            <person name="Chen K."/>
        </authorList>
    </citation>
    <scope>NUCLEOTIDE SEQUENCE [LARGE SCALE GENOMIC DNA]</scope>
    <source>
        <strain evidence="9">01-14</strain>
        <tissue evidence="9">Leaf</tissue>
    </source>
</reference>
<evidence type="ECO:0000259" key="8">
    <source>
        <dbReference type="PROSITE" id="PS50808"/>
    </source>
</evidence>
<proteinExistence type="predicted"/>
<feature type="region of interest" description="Disordered" evidence="7">
    <location>
        <begin position="22"/>
        <end position="56"/>
    </location>
</feature>
<protein>
    <recommendedName>
        <fullName evidence="8">BED-type domain-containing protein</fullName>
    </recommendedName>
</protein>
<evidence type="ECO:0000313" key="9">
    <source>
        <dbReference type="EMBL" id="KAK9186790.1"/>
    </source>
</evidence>
<evidence type="ECO:0000256" key="1">
    <source>
        <dbReference type="ARBA" id="ARBA00022723"/>
    </source>
</evidence>
<accession>A0AAP0LWB1</accession>
<comment type="caution">
    <text evidence="9">The sequence shown here is derived from an EMBL/GenBank/DDBJ whole genome shotgun (WGS) entry which is preliminary data.</text>
</comment>
<keyword evidence="2 6" id="KW-0863">Zinc-finger</keyword>
<name>A0AAP0LWB1_9ROSI</name>
<keyword evidence="10" id="KW-1185">Reference proteome</keyword>
<dbReference type="PANTHER" id="PTHR46481">
    <property type="entry name" value="ZINC FINGER BED DOMAIN-CONTAINING PROTEIN 4"/>
    <property type="match status" value="1"/>
</dbReference>
<dbReference type="InterPro" id="IPR003656">
    <property type="entry name" value="Znf_BED"/>
</dbReference>
<dbReference type="SMART" id="SM00614">
    <property type="entry name" value="ZnF_BED"/>
    <property type="match status" value="1"/>
</dbReference>
<dbReference type="Proteomes" id="UP001428341">
    <property type="component" value="Unassembled WGS sequence"/>
</dbReference>
<dbReference type="EMBL" id="JBCGBO010000007">
    <property type="protein sequence ID" value="KAK9186790.1"/>
    <property type="molecule type" value="Genomic_DNA"/>
</dbReference>
<dbReference type="InterPro" id="IPR052035">
    <property type="entry name" value="ZnF_BED_domain_contain"/>
</dbReference>
<organism evidence="9 10">
    <name type="scientific">Citrus x changshan-huyou</name>
    <dbReference type="NCBI Taxonomy" id="2935761"/>
    <lineage>
        <taxon>Eukaryota</taxon>
        <taxon>Viridiplantae</taxon>
        <taxon>Streptophyta</taxon>
        <taxon>Embryophyta</taxon>
        <taxon>Tracheophyta</taxon>
        <taxon>Spermatophyta</taxon>
        <taxon>Magnoliopsida</taxon>
        <taxon>eudicotyledons</taxon>
        <taxon>Gunneridae</taxon>
        <taxon>Pentapetalae</taxon>
        <taxon>rosids</taxon>
        <taxon>malvids</taxon>
        <taxon>Sapindales</taxon>
        <taxon>Rutaceae</taxon>
        <taxon>Aurantioideae</taxon>
        <taxon>Citrus</taxon>
    </lineage>
</organism>
<evidence type="ECO:0000256" key="4">
    <source>
        <dbReference type="ARBA" id="ARBA00023015"/>
    </source>
</evidence>
<dbReference type="GO" id="GO:0008270">
    <property type="term" value="F:zinc ion binding"/>
    <property type="evidence" value="ECO:0007669"/>
    <property type="project" value="UniProtKB-KW"/>
</dbReference>
<dbReference type="AlphaFoldDB" id="A0AAP0LWB1"/>
<evidence type="ECO:0000256" key="6">
    <source>
        <dbReference type="PROSITE-ProRule" id="PRU00027"/>
    </source>
</evidence>
<keyword evidence="5" id="KW-0804">Transcription</keyword>
<evidence type="ECO:0000256" key="3">
    <source>
        <dbReference type="ARBA" id="ARBA00022833"/>
    </source>
</evidence>
<dbReference type="SUPFAM" id="SSF53098">
    <property type="entry name" value="Ribonuclease H-like"/>
    <property type="match status" value="1"/>
</dbReference>
<keyword evidence="3" id="KW-0862">Zinc</keyword>